<accession>A0AAX2IH45</accession>
<proteinExistence type="predicted"/>
<organism evidence="2 4">
    <name type="scientific">Chryseobacterium balustinum</name>
    <dbReference type="NCBI Taxonomy" id="246"/>
    <lineage>
        <taxon>Bacteria</taxon>
        <taxon>Pseudomonadati</taxon>
        <taxon>Bacteroidota</taxon>
        <taxon>Flavobacteriia</taxon>
        <taxon>Flavobacteriales</taxon>
        <taxon>Weeksellaceae</taxon>
        <taxon>Chryseobacterium group</taxon>
        <taxon>Chryseobacterium</taxon>
    </lineage>
</organism>
<dbReference type="EMBL" id="FUZE01000001">
    <property type="protein sequence ID" value="SKB39162.1"/>
    <property type="molecule type" value="Genomic_DNA"/>
</dbReference>
<evidence type="ECO:0000313" key="1">
    <source>
        <dbReference type="EMBL" id="SKB39162.1"/>
    </source>
</evidence>
<reference evidence="2 4" key="2">
    <citation type="submission" date="2018-06" db="EMBL/GenBank/DDBJ databases">
        <authorList>
            <consortium name="Pathogen Informatics"/>
            <person name="Doyle S."/>
        </authorList>
    </citation>
    <scope>NUCLEOTIDE SEQUENCE [LARGE SCALE GENOMIC DNA]</scope>
    <source>
        <strain evidence="2 4">NCTC11212</strain>
    </source>
</reference>
<gene>
    <name evidence="2" type="ORF">NCTC11212_00776</name>
    <name evidence="1" type="ORF">SAMN05421800_101361</name>
</gene>
<evidence type="ECO:0000313" key="2">
    <source>
        <dbReference type="EMBL" id="SQA87904.1"/>
    </source>
</evidence>
<evidence type="ECO:0000313" key="4">
    <source>
        <dbReference type="Proteomes" id="UP000251937"/>
    </source>
</evidence>
<dbReference type="KEGG" id="cbp:EB354_18995"/>
<dbReference type="Proteomes" id="UP000251937">
    <property type="component" value="Unassembled WGS sequence"/>
</dbReference>
<sequence>MEMILISNTVRFNQSFEDFTKNFKNKSSTFDVEDMFIVPKSTLSRINTEKFKDQPLSKEESEEMKFILENKIKELLVPRELYKKGEAVYTITFLGEEIELDPRPTGHNDSDHLIWKLYNLIELIDSCLIEGKPVYLSITDDNN</sequence>
<keyword evidence="3" id="KW-1185">Reference proteome</keyword>
<dbReference type="RefSeq" id="WP_079463615.1">
    <property type="nucleotide sequence ID" value="NZ_CP033934.1"/>
</dbReference>
<dbReference type="AlphaFoldDB" id="A0AAX2IH45"/>
<comment type="caution">
    <text evidence="2">The sequence shown here is derived from an EMBL/GenBank/DDBJ whole genome shotgun (WGS) entry which is preliminary data.</text>
</comment>
<reference evidence="1 3" key="1">
    <citation type="submission" date="2017-02" db="EMBL/GenBank/DDBJ databases">
        <authorList>
            <person name="Varghese N."/>
            <person name="Submissions S."/>
        </authorList>
    </citation>
    <scope>NUCLEOTIDE SEQUENCE [LARGE SCALE GENOMIC DNA]</scope>
    <source>
        <strain evidence="1 3">DSM 16775</strain>
    </source>
</reference>
<name>A0AAX2IH45_9FLAO</name>
<dbReference type="EMBL" id="UAVR01000005">
    <property type="protein sequence ID" value="SQA87904.1"/>
    <property type="molecule type" value="Genomic_DNA"/>
</dbReference>
<evidence type="ECO:0000313" key="3">
    <source>
        <dbReference type="Proteomes" id="UP000190669"/>
    </source>
</evidence>
<protein>
    <submittedName>
        <fullName evidence="2">Uncharacterized protein</fullName>
    </submittedName>
</protein>
<dbReference type="Proteomes" id="UP000190669">
    <property type="component" value="Unassembled WGS sequence"/>
</dbReference>